<sequence>MQAQKEISHKLKRKLGNPSILDVATGTGVPEGERMEGIVIIFRTFLSPLPIKQTDLRTKSAGA</sequence>
<reference evidence="1 2" key="1">
    <citation type="journal article" date="2016" name="Sci. Rep.">
        <title>Metabolic traits of an uncultured archaeal lineage -MSBL1- from brine pools of the Red Sea.</title>
        <authorList>
            <person name="Mwirichia R."/>
            <person name="Alam I."/>
            <person name="Rashid M."/>
            <person name="Vinu M."/>
            <person name="Ba-Alawi W."/>
            <person name="Anthony Kamau A."/>
            <person name="Kamanda Ngugi D."/>
            <person name="Goker M."/>
            <person name="Klenk H.P."/>
            <person name="Bajic V."/>
            <person name="Stingl U."/>
        </authorList>
    </citation>
    <scope>NUCLEOTIDE SEQUENCE [LARGE SCALE GENOMIC DNA]</scope>
    <source>
        <strain evidence="1">SCGC-AAA259I09</strain>
    </source>
</reference>
<keyword evidence="2" id="KW-1185">Reference proteome</keyword>
<evidence type="ECO:0000313" key="2">
    <source>
        <dbReference type="Proteomes" id="UP000070463"/>
    </source>
</evidence>
<accession>A0A133UV49</accession>
<protein>
    <submittedName>
        <fullName evidence="1">Uncharacterized protein</fullName>
    </submittedName>
</protein>
<evidence type="ECO:0000313" key="1">
    <source>
        <dbReference type="EMBL" id="KXA98010.1"/>
    </source>
</evidence>
<dbReference type="EMBL" id="LHXR01000012">
    <property type="protein sequence ID" value="KXA98010.1"/>
    <property type="molecule type" value="Genomic_DNA"/>
</dbReference>
<organism evidence="1 2">
    <name type="scientific">candidate division MSBL1 archaeon SCGC-AAA259I09</name>
    <dbReference type="NCBI Taxonomy" id="1698267"/>
    <lineage>
        <taxon>Archaea</taxon>
        <taxon>Methanobacteriati</taxon>
        <taxon>Methanobacteriota</taxon>
        <taxon>candidate division MSBL1</taxon>
    </lineage>
</organism>
<gene>
    <name evidence="1" type="ORF">AKJ37_01745</name>
</gene>
<comment type="caution">
    <text evidence="1">The sequence shown here is derived from an EMBL/GenBank/DDBJ whole genome shotgun (WGS) entry which is preliminary data.</text>
</comment>
<dbReference type="Proteomes" id="UP000070463">
    <property type="component" value="Unassembled WGS sequence"/>
</dbReference>
<proteinExistence type="predicted"/>
<dbReference type="AlphaFoldDB" id="A0A133UV49"/>
<name>A0A133UV49_9EURY</name>